<dbReference type="OrthoDB" id="411991at2759"/>
<organism evidence="1 2">
    <name type="scientific">Drosophila navojoa</name>
    <name type="common">Fruit fly</name>
    <dbReference type="NCBI Taxonomy" id="7232"/>
    <lineage>
        <taxon>Eukaryota</taxon>
        <taxon>Metazoa</taxon>
        <taxon>Ecdysozoa</taxon>
        <taxon>Arthropoda</taxon>
        <taxon>Hexapoda</taxon>
        <taxon>Insecta</taxon>
        <taxon>Pterygota</taxon>
        <taxon>Neoptera</taxon>
        <taxon>Endopterygota</taxon>
        <taxon>Diptera</taxon>
        <taxon>Brachycera</taxon>
        <taxon>Muscomorpha</taxon>
        <taxon>Ephydroidea</taxon>
        <taxon>Drosophilidae</taxon>
        <taxon>Drosophila</taxon>
    </lineage>
</organism>
<dbReference type="InterPro" id="IPR036322">
    <property type="entry name" value="WD40_repeat_dom_sf"/>
</dbReference>
<evidence type="ECO:0000313" key="2">
    <source>
        <dbReference type="Proteomes" id="UP000295192"/>
    </source>
</evidence>
<sequence length="448" mass="51524">MMHNVNELMMRNRMARLRPVPVNNYQEPSPIRRVLDRVLEFYKCLVDNFGRLKLKYLRLCDRISSWSHHSYGTGLASIDDLAASSETLDFKTSRIRYVVCHPTDNKRCLLTSDDMALVYNDMRLKPYYLVSSKQRNISCAAFRPWDGIHLAVGGEGGISMWTISKEGVKTMTWCGYREEEFIYDLQWLQGGSLLGSASLGNQRIQIWHPTMRLVLQELYMPVSGTNCWALRHPLDLMYLIYYIRERCALYGYRNNIDAMSNKLVKRMPLQTAAWTGKGNHLLYVPKGSSKVMGASASKDFGFFKQHHKVWTTREVIDLGRFLCNWNQCMGGPINSMAVDPVHVYATFTFTNQSFVLLCILHTPFNCTIKLQPLQIISCPVPCPRSRPSCHAFGNSRFSGDNIERCLVICWSSSHLQIEELTAQTREDALLFQEHEIPFANRIYQIGTK</sequence>
<gene>
    <name evidence="1" type="ORF">AWZ03_013919</name>
</gene>
<proteinExistence type="predicted"/>
<dbReference type="GO" id="GO:0005643">
    <property type="term" value="C:nuclear pore"/>
    <property type="evidence" value="ECO:0007669"/>
    <property type="project" value="TreeGrafter"/>
</dbReference>
<dbReference type="OMA" id="TAVWTTC"/>
<dbReference type="AlphaFoldDB" id="A0A484AVM7"/>
<name>A0A484AVM7_DRONA</name>
<dbReference type="Proteomes" id="UP000295192">
    <property type="component" value="Unassembled WGS sequence"/>
</dbReference>
<comment type="caution">
    <text evidence="1">The sequence shown here is derived from an EMBL/GenBank/DDBJ whole genome shotgun (WGS) entry which is preliminary data.</text>
</comment>
<dbReference type="STRING" id="7232.A0A484AVM7"/>
<dbReference type="InterPro" id="IPR045139">
    <property type="entry name" value="Aladin"/>
</dbReference>
<protein>
    <submittedName>
        <fullName evidence="1">Uncharacterized protein</fullName>
    </submittedName>
</protein>
<dbReference type="Gene3D" id="2.130.10.10">
    <property type="entry name" value="YVTN repeat-like/Quinoprotein amine dehydrogenase"/>
    <property type="match status" value="1"/>
</dbReference>
<evidence type="ECO:0000313" key="1">
    <source>
        <dbReference type="EMBL" id="TDG39661.1"/>
    </source>
</evidence>
<dbReference type="PANTHER" id="PTHR14494">
    <property type="entry name" value="ALADIN/ADRACALIN/AAAS"/>
    <property type="match status" value="1"/>
</dbReference>
<accession>A0A484AVM7</accession>
<reference evidence="1 2" key="1">
    <citation type="journal article" date="2019" name="J. Hered.">
        <title>An Improved Genome Assembly for Drosophila navojoa, the Basal Species in the mojavensis Cluster.</title>
        <authorList>
            <person name="Vanderlinde T."/>
            <person name="Dupim E.G."/>
            <person name="Nazario-Yepiz N.O."/>
            <person name="Carvalho A.B."/>
        </authorList>
    </citation>
    <scope>NUCLEOTIDE SEQUENCE [LARGE SCALE GENOMIC DNA]</scope>
    <source>
        <strain evidence="1">Navoj_Jal97</strain>
        <tissue evidence="1">Whole organism</tissue>
    </source>
</reference>
<dbReference type="GO" id="GO:0006913">
    <property type="term" value="P:nucleocytoplasmic transport"/>
    <property type="evidence" value="ECO:0007669"/>
    <property type="project" value="TreeGrafter"/>
</dbReference>
<dbReference type="SUPFAM" id="SSF50978">
    <property type="entry name" value="WD40 repeat-like"/>
    <property type="match status" value="1"/>
</dbReference>
<keyword evidence="2" id="KW-1185">Reference proteome</keyword>
<dbReference type="PANTHER" id="PTHR14494:SF0">
    <property type="entry name" value="ALADIN"/>
    <property type="match status" value="1"/>
</dbReference>
<dbReference type="EMBL" id="LSRL02000888">
    <property type="protein sequence ID" value="TDG39661.1"/>
    <property type="molecule type" value="Genomic_DNA"/>
</dbReference>
<dbReference type="InterPro" id="IPR015943">
    <property type="entry name" value="WD40/YVTN_repeat-like_dom_sf"/>
</dbReference>